<dbReference type="AlphaFoldDB" id="A0A257SGD3"/>
<organism evidence="3 4">
    <name type="scientific">Acidithiobacillus ferrivorans</name>
    <dbReference type="NCBI Taxonomy" id="160808"/>
    <lineage>
        <taxon>Bacteria</taxon>
        <taxon>Pseudomonadati</taxon>
        <taxon>Pseudomonadota</taxon>
        <taxon>Acidithiobacillia</taxon>
        <taxon>Acidithiobacillales</taxon>
        <taxon>Acidithiobacillaceae</taxon>
        <taxon>Acidithiobacillus</taxon>
    </lineage>
</organism>
<proteinExistence type="predicted"/>
<feature type="domain" description="Fumarylacetoacetase-like C-terminal" evidence="2">
    <location>
        <begin position="11"/>
        <end position="210"/>
    </location>
</feature>
<dbReference type="Proteomes" id="UP000216779">
    <property type="component" value="Unassembled WGS sequence"/>
</dbReference>
<keyword evidence="3" id="KW-0378">Hydrolase</keyword>
<dbReference type="GO" id="GO:0018773">
    <property type="term" value="F:acetylpyruvate hydrolase activity"/>
    <property type="evidence" value="ECO:0007669"/>
    <property type="project" value="TreeGrafter"/>
</dbReference>
<sequence>MSSNPFPVRRIFCVGQNYADHVREMGAAPDAEPFFFMKPASAVLQNNSVLPYPSGTTDLQPEVELVVALHKSGKNIPMDKVDYDYVFGYAVGLDMTRRDLQRAAREKGQPWEMAKAFDHSAPCTAITPEFYSGTIARGKIELKVNGQIRQSADVGDMLWKIPQIVHFLSNQVELFPGDLIFTGTPAGVSPVVKGDVIEAAVAGLEPLTITIG</sequence>
<protein>
    <submittedName>
        <fullName evidence="3">Fumarylacetoacetate hydrolase</fullName>
    </submittedName>
</protein>
<dbReference type="Pfam" id="PF01557">
    <property type="entry name" value="FAA_hydrolase"/>
    <property type="match status" value="1"/>
</dbReference>
<dbReference type="SUPFAM" id="SSF56529">
    <property type="entry name" value="FAH"/>
    <property type="match status" value="1"/>
</dbReference>
<comment type="caution">
    <text evidence="3">The sequence shown here is derived from an EMBL/GenBank/DDBJ whole genome shotgun (WGS) entry which is preliminary data.</text>
</comment>
<dbReference type="Gene3D" id="3.90.850.10">
    <property type="entry name" value="Fumarylacetoacetase-like, C-terminal domain"/>
    <property type="match status" value="1"/>
</dbReference>
<accession>A0A257SGD3</accession>
<dbReference type="InterPro" id="IPR011234">
    <property type="entry name" value="Fumarylacetoacetase-like_C"/>
</dbReference>
<reference evidence="3 4" key="1">
    <citation type="submission" date="2017-03" db="EMBL/GenBank/DDBJ databases">
        <title>Lifting the veil on microbial sulfur biogeochemistry in mining wastewaters.</title>
        <authorList>
            <person name="Kantor R.S."/>
            <person name="Colenbrander Nelson T."/>
            <person name="Marshall S."/>
            <person name="Bennett D."/>
            <person name="Apte S."/>
            <person name="Camacho D."/>
            <person name="Thomas B.C."/>
            <person name="Warren L.A."/>
            <person name="Banfield J.F."/>
        </authorList>
    </citation>
    <scope>NUCLEOTIDE SEQUENCE [LARGE SCALE GENOMIC DNA]</scope>
    <source>
        <strain evidence="3">21-59-9</strain>
    </source>
</reference>
<dbReference type="PANTHER" id="PTHR11820:SF90">
    <property type="entry name" value="FLUTATHIONE S-TRANSFERASE"/>
    <property type="match status" value="1"/>
</dbReference>
<evidence type="ECO:0000313" key="3">
    <source>
        <dbReference type="EMBL" id="OYV72234.1"/>
    </source>
</evidence>
<dbReference type="InterPro" id="IPR036663">
    <property type="entry name" value="Fumarylacetoacetase_C_sf"/>
</dbReference>
<keyword evidence="1" id="KW-0479">Metal-binding</keyword>
<dbReference type="GO" id="GO:0046872">
    <property type="term" value="F:metal ion binding"/>
    <property type="evidence" value="ECO:0007669"/>
    <property type="project" value="UniProtKB-KW"/>
</dbReference>
<evidence type="ECO:0000259" key="2">
    <source>
        <dbReference type="Pfam" id="PF01557"/>
    </source>
</evidence>
<evidence type="ECO:0000313" key="4">
    <source>
        <dbReference type="Proteomes" id="UP000216779"/>
    </source>
</evidence>
<name>A0A257SGD3_9PROT</name>
<evidence type="ECO:0000256" key="1">
    <source>
        <dbReference type="ARBA" id="ARBA00022723"/>
    </source>
</evidence>
<dbReference type="EMBL" id="NCBC01000897">
    <property type="protein sequence ID" value="OYV72234.1"/>
    <property type="molecule type" value="Genomic_DNA"/>
</dbReference>
<dbReference type="PANTHER" id="PTHR11820">
    <property type="entry name" value="ACYLPYRUVASE"/>
    <property type="match status" value="1"/>
</dbReference>
<gene>
    <name evidence="3" type="ORF">B7Z70_15215</name>
</gene>